<dbReference type="Pfam" id="PF13709">
    <property type="entry name" value="DUF4159"/>
    <property type="match status" value="1"/>
</dbReference>
<name>A0A4P2QXM2_SORCE</name>
<evidence type="ECO:0000313" key="3">
    <source>
        <dbReference type="Proteomes" id="UP000295497"/>
    </source>
</evidence>
<sequence>MAGGGLRLIRQLGAAGGSGRRRLAAAPLRRLAAAMPPRRLAAAALVLVSALLLAAVPRPARAFGEEGAWNPRPLLTGNARWEGVRATAPARWSFELERRTSAPARRNPTTVRADDPALLAEPFALWGGEGDIPPLTEREVFGLRRFLALGGVLFVDDFAPGSGAFGRAARRELARVLPEGSPIPIGTENVVFRSFYLLPRAVGRVEGPQKLSAIVRGGMPQVIFSDHDLAGALARSDGGGPSVEVTPGGEAQRERAFRLAVNIAMYVLCSNYKDDQVHAPFLMRRRAVDDTRPRSAPAPRGAP</sequence>
<dbReference type="InterPro" id="IPR025297">
    <property type="entry name" value="DUF4159"/>
</dbReference>
<gene>
    <name evidence="2" type="ORF">SOCE836_071110</name>
</gene>
<evidence type="ECO:0000259" key="1">
    <source>
        <dbReference type="Pfam" id="PF13709"/>
    </source>
</evidence>
<accession>A0A4P2QXM2</accession>
<protein>
    <recommendedName>
        <fullName evidence="1">DUF4159 domain-containing protein</fullName>
    </recommendedName>
</protein>
<reference evidence="2 3" key="1">
    <citation type="submission" date="2015-09" db="EMBL/GenBank/DDBJ databases">
        <title>Sorangium comparison.</title>
        <authorList>
            <person name="Zaburannyi N."/>
            <person name="Bunk B."/>
            <person name="Overmann J."/>
            <person name="Mueller R."/>
        </authorList>
    </citation>
    <scope>NUCLEOTIDE SEQUENCE [LARGE SCALE GENOMIC DNA]</scope>
    <source>
        <strain evidence="2 3">So ce836</strain>
    </source>
</reference>
<organism evidence="2 3">
    <name type="scientific">Sorangium cellulosum</name>
    <name type="common">Polyangium cellulosum</name>
    <dbReference type="NCBI Taxonomy" id="56"/>
    <lineage>
        <taxon>Bacteria</taxon>
        <taxon>Pseudomonadati</taxon>
        <taxon>Myxococcota</taxon>
        <taxon>Polyangia</taxon>
        <taxon>Polyangiales</taxon>
        <taxon>Polyangiaceae</taxon>
        <taxon>Sorangium</taxon>
    </lineage>
</organism>
<dbReference type="EMBL" id="CP012672">
    <property type="protein sequence ID" value="AUX34931.1"/>
    <property type="molecule type" value="Genomic_DNA"/>
</dbReference>
<dbReference type="AlphaFoldDB" id="A0A4P2QXM2"/>
<dbReference type="Proteomes" id="UP000295497">
    <property type="component" value="Chromosome"/>
</dbReference>
<evidence type="ECO:0000313" key="2">
    <source>
        <dbReference type="EMBL" id="AUX34931.1"/>
    </source>
</evidence>
<dbReference type="Gene3D" id="3.40.50.12140">
    <property type="entry name" value="Domain of unknown function DUF4159"/>
    <property type="match status" value="1"/>
</dbReference>
<feature type="domain" description="DUF4159" evidence="1">
    <location>
        <begin position="75"/>
        <end position="268"/>
    </location>
</feature>
<proteinExistence type="predicted"/>